<evidence type="ECO:0000256" key="5">
    <source>
        <dbReference type="ARBA" id="ARBA00023015"/>
    </source>
</evidence>
<dbReference type="GO" id="GO:0016779">
    <property type="term" value="F:nucleotidyltransferase activity"/>
    <property type="evidence" value="ECO:0007669"/>
    <property type="project" value="UniProtKB-KW"/>
</dbReference>
<evidence type="ECO:0000256" key="6">
    <source>
        <dbReference type="ARBA" id="ARBA00023082"/>
    </source>
</evidence>
<dbReference type="GO" id="GO:0000428">
    <property type="term" value="C:DNA-directed RNA polymerase complex"/>
    <property type="evidence" value="ECO:0007669"/>
    <property type="project" value="UniProtKB-KW"/>
</dbReference>
<dbReference type="GO" id="GO:0001216">
    <property type="term" value="F:DNA-binding transcription activator activity"/>
    <property type="evidence" value="ECO:0007669"/>
    <property type="project" value="InterPro"/>
</dbReference>
<dbReference type="InterPro" id="IPR007634">
    <property type="entry name" value="RNA_pol_sigma_54_DNA-bd"/>
</dbReference>
<feature type="domain" description="RNA polymerase sigma factor 54 core-binding" evidence="11">
    <location>
        <begin position="62"/>
        <end position="242"/>
    </location>
</feature>
<dbReference type="InterPro" id="IPR038709">
    <property type="entry name" value="RpoN_core-bd_sf"/>
</dbReference>
<dbReference type="EMBL" id="QBUD01000010">
    <property type="protein sequence ID" value="PUB12408.1"/>
    <property type="molecule type" value="Genomic_DNA"/>
</dbReference>
<sequence>MTLAPTPRPRQSQRLAMTPQLRQAIGLLKLDNRALSDALRKAEKTNPCISLRRPVAGVITDQVPAAPDDLTAHIAQQIRLAFDRDDEMSIAYALLEALEPWGWLGASVDTIAQGIGKAPQQVDAILKHMQSFEPTGVFARSLSECLALQADELGLLDPLMRDLLDHLDMIAAGEMDALARKCGCTRKDISTRLAALRGLDPKPGLQLAAAPPPPAAPDLLVTGTPDGWHVSLNAATLTEIEILPGLDAQSRRDAEQLNRAVARRNATALTVARQIVAYQAGYLDGAAHLVPVTLSQLAAATGKHESTVSRVTAALTVQTPRSVLSLRTLMGRGLRGIGAKGAAIPVARFESRLSALIKAENPNQPISDAQLARALAAEGIGAQRRTVAKYRAALGFPPAHKRRQASGSK</sequence>
<dbReference type="PROSITE" id="PS00718">
    <property type="entry name" value="SIGMA54_2"/>
    <property type="match status" value="1"/>
</dbReference>
<comment type="similarity">
    <text evidence="1 9">Belongs to the sigma-54 factor family.</text>
</comment>
<proteinExistence type="inferred from homology"/>
<dbReference type="OrthoDB" id="9814402at2"/>
<evidence type="ECO:0000256" key="1">
    <source>
        <dbReference type="ARBA" id="ARBA00008798"/>
    </source>
</evidence>
<evidence type="ECO:0000256" key="9">
    <source>
        <dbReference type="PIRNR" id="PIRNR000774"/>
    </source>
</evidence>
<dbReference type="Pfam" id="PF00309">
    <property type="entry name" value="Sigma54_AID"/>
    <property type="match status" value="1"/>
</dbReference>
<dbReference type="Pfam" id="PF04552">
    <property type="entry name" value="Sigma54_DBD"/>
    <property type="match status" value="1"/>
</dbReference>
<dbReference type="PRINTS" id="PR00045">
    <property type="entry name" value="SIGMA54FCT"/>
</dbReference>
<dbReference type="Gene3D" id="1.10.10.60">
    <property type="entry name" value="Homeodomain-like"/>
    <property type="match status" value="1"/>
</dbReference>
<comment type="function">
    <text evidence="9">Sigma factors are initiation factors that promote the attachment of RNA polymerase to specific initiation sites and are then released.</text>
</comment>
<reference evidence="12 13" key="1">
    <citation type="submission" date="2018-04" db="EMBL/GenBank/DDBJ databases">
        <title>Genomic Encyclopedia of Archaeal and Bacterial Type Strains, Phase II (KMG-II): from individual species to whole genera.</title>
        <authorList>
            <person name="Goeker M."/>
        </authorList>
    </citation>
    <scope>NUCLEOTIDE SEQUENCE [LARGE SCALE GENOMIC DNA]</scope>
    <source>
        <strain evidence="12 13">DSM 29955</strain>
    </source>
</reference>
<dbReference type="GO" id="GO:0016987">
    <property type="term" value="F:sigma factor activity"/>
    <property type="evidence" value="ECO:0007669"/>
    <property type="project" value="UniProtKB-KW"/>
</dbReference>
<keyword evidence="8 9" id="KW-0804">Transcription</keyword>
<protein>
    <recommendedName>
        <fullName evidence="9">RNA polymerase sigma-54 factor</fullName>
    </recommendedName>
</protein>
<keyword evidence="3 9" id="KW-0808">Transferase</keyword>
<comment type="caution">
    <text evidence="12">The sequence shown here is derived from an EMBL/GenBank/DDBJ whole genome shotgun (WGS) entry which is preliminary data.</text>
</comment>
<dbReference type="InterPro" id="IPR000394">
    <property type="entry name" value="RNA_pol_sigma_54"/>
</dbReference>
<dbReference type="PANTHER" id="PTHR32248">
    <property type="entry name" value="RNA POLYMERASE SIGMA-54 FACTOR"/>
    <property type="match status" value="1"/>
</dbReference>
<dbReference type="PIRSF" id="PIRSF000774">
    <property type="entry name" value="RpoN"/>
    <property type="match status" value="1"/>
</dbReference>
<evidence type="ECO:0000256" key="2">
    <source>
        <dbReference type="ARBA" id="ARBA00022478"/>
    </source>
</evidence>
<gene>
    <name evidence="12" type="ORF">C8N45_11047</name>
</gene>
<dbReference type="PROSITE" id="PS00717">
    <property type="entry name" value="SIGMA54_1"/>
    <property type="match status" value="1"/>
</dbReference>
<dbReference type="Pfam" id="PF04963">
    <property type="entry name" value="Sigma54_CBD"/>
    <property type="match status" value="1"/>
</dbReference>
<evidence type="ECO:0000256" key="3">
    <source>
        <dbReference type="ARBA" id="ARBA00022679"/>
    </source>
</evidence>
<organism evidence="12 13">
    <name type="scientific">Yoonia sediminilitoris</name>
    <dbReference type="NCBI Taxonomy" id="1286148"/>
    <lineage>
        <taxon>Bacteria</taxon>
        <taxon>Pseudomonadati</taxon>
        <taxon>Pseudomonadota</taxon>
        <taxon>Alphaproteobacteria</taxon>
        <taxon>Rhodobacterales</taxon>
        <taxon>Paracoccaceae</taxon>
        <taxon>Yoonia</taxon>
    </lineage>
</organism>
<dbReference type="AlphaFoldDB" id="A0A2T6KC23"/>
<keyword evidence="2 9" id="KW-0240">DNA-directed RNA polymerase</keyword>
<accession>A0A2T6KC23</accession>
<dbReference type="Gene3D" id="1.10.10.1330">
    <property type="entry name" value="RNA polymerase sigma-54 factor, core-binding domain"/>
    <property type="match status" value="1"/>
</dbReference>
<keyword evidence="4 9" id="KW-0548">Nucleotidyltransferase</keyword>
<keyword evidence="6 9" id="KW-0731">Sigma factor</keyword>
<keyword evidence="13" id="KW-1185">Reference proteome</keyword>
<dbReference type="PANTHER" id="PTHR32248:SF4">
    <property type="entry name" value="RNA POLYMERASE SIGMA-54 FACTOR"/>
    <property type="match status" value="1"/>
</dbReference>
<keyword evidence="7 9" id="KW-0238">DNA-binding</keyword>
<feature type="domain" description="RNA polymerase sigma factor 54 DNA-binding" evidence="10">
    <location>
        <begin position="250"/>
        <end position="404"/>
    </location>
</feature>
<evidence type="ECO:0000259" key="11">
    <source>
        <dbReference type="Pfam" id="PF04963"/>
    </source>
</evidence>
<dbReference type="PROSITE" id="PS50044">
    <property type="entry name" value="SIGMA54_3"/>
    <property type="match status" value="1"/>
</dbReference>
<name>A0A2T6KC23_9RHOB</name>
<dbReference type="InterPro" id="IPR007046">
    <property type="entry name" value="RNA_pol_sigma_54_core-bd"/>
</dbReference>
<evidence type="ECO:0000259" key="10">
    <source>
        <dbReference type="Pfam" id="PF04552"/>
    </source>
</evidence>
<evidence type="ECO:0000256" key="7">
    <source>
        <dbReference type="ARBA" id="ARBA00023125"/>
    </source>
</evidence>
<dbReference type="Proteomes" id="UP000244523">
    <property type="component" value="Unassembled WGS sequence"/>
</dbReference>
<dbReference type="GO" id="GO:0003677">
    <property type="term" value="F:DNA binding"/>
    <property type="evidence" value="ECO:0007669"/>
    <property type="project" value="UniProtKB-KW"/>
</dbReference>
<evidence type="ECO:0000256" key="4">
    <source>
        <dbReference type="ARBA" id="ARBA00022695"/>
    </source>
</evidence>
<evidence type="ECO:0000313" key="13">
    <source>
        <dbReference type="Proteomes" id="UP000244523"/>
    </source>
</evidence>
<dbReference type="GO" id="GO:0006352">
    <property type="term" value="P:DNA-templated transcription initiation"/>
    <property type="evidence" value="ECO:0007669"/>
    <property type="project" value="InterPro"/>
</dbReference>
<evidence type="ECO:0000256" key="8">
    <source>
        <dbReference type="ARBA" id="ARBA00023163"/>
    </source>
</evidence>
<keyword evidence="5 9" id="KW-0805">Transcription regulation</keyword>
<evidence type="ECO:0000313" key="12">
    <source>
        <dbReference type="EMBL" id="PUB12408.1"/>
    </source>
</evidence>
<dbReference type="RefSeq" id="WP_133175996.1">
    <property type="nucleotide sequence ID" value="NZ_QBUD01000010.1"/>
</dbReference>